<keyword evidence="3" id="KW-1185">Reference proteome</keyword>
<reference evidence="2" key="1">
    <citation type="journal article" date="2014" name="Int. J. Syst. Evol. Microbiol.">
        <title>Complete genome sequence of Corynebacterium casei LMG S-19264T (=DSM 44701T), isolated from a smear-ripened cheese.</title>
        <authorList>
            <consortium name="US DOE Joint Genome Institute (JGI-PGF)"/>
            <person name="Walter F."/>
            <person name="Albersmeier A."/>
            <person name="Kalinowski J."/>
            <person name="Ruckert C."/>
        </authorList>
    </citation>
    <scope>NUCLEOTIDE SEQUENCE</scope>
    <source>
        <strain evidence="2">CGMCC 1.12777</strain>
    </source>
</reference>
<sequence length="674" mass="77273">MPNRLAQEKSPYLLQHQNNPVDWYPWGDEAFEKARKENKPIFLSIGYSTCHWCHVFAHESFEDEEVAGLLNTYFVSIKVDREERPDIDSVYMTVCQALTGQGGWPLSIFMTPDQKPFFAGTYFPKESRYGQPGFIDVLKSISTQYQKDKEKLTAAGQEIVKALAGHRAPSAAFNPELVEECIEDFKKSFDPEYGGFGTEPKFPAPHQLLFLLRYAHWKQDSQVLNMVEKTLEGMAEGGIHDHIGGGFARYSVDSEWLVPHFEKMLYDQAMLMIAYSEAYQVTQNPDYQKIVDGIFTYLIREMRDEKGGFYSAEDADSEGVEGKFYVWDPDEVITLLGDQEGERFCIAYDITEEGNFEGKNIPNLIGRDIRRLAEDQGLTLKEFHAELEKNRHILLQARSQRVRPHRDDKILTSWNGLIIAALATAARIFQEEHYLKAAEEAFTFIKETMVSDGRLMARYREGEIKHTGFLDDYAYLLWACDALYEATFDVDYLRVMENLADQTVTYFWDEEGFGFYLNDKTESLVFRPKDLYDGALPSGNSIAALMLFKLARRTGNIDFEMYVDKMLQNLGKEVEHYPMGHSALLTSFLLTHMPTKELVILAAQQDVAKEAAEKCLVDFHPDVFMVAGTTDQLTGVASFTTEFKLLNDKVTYYLCENFSCQRPTNDVDQIKRHL</sequence>
<name>A0A8J2ZUE2_9BACL</name>
<dbReference type="AlphaFoldDB" id="A0A8J2ZUE2"/>
<evidence type="ECO:0000313" key="2">
    <source>
        <dbReference type="EMBL" id="GGH78654.1"/>
    </source>
</evidence>
<dbReference type="GO" id="GO:0005975">
    <property type="term" value="P:carbohydrate metabolic process"/>
    <property type="evidence" value="ECO:0007669"/>
    <property type="project" value="InterPro"/>
</dbReference>
<accession>A0A8J2ZUE2</accession>
<reference evidence="2" key="2">
    <citation type="submission" date="2020-09" db="EMBL/GenBank/DDBJ databases">
        <authorList>
            <person name="Sun Q."/>
            <person name="Zhou Y."/>
        </authorList>
    </citation>
    <scope>NUCLEOTIDE SEQUENCE</scope>
    <source>
        <strain evidence="2">CGMCC 1.12777</strain>
    </source>
</reference>
<protein>
    <recommendedName>
        <fullName evidence="1">Spermatogenesis-associated protein 20-like TRX domain-containing protein</fullName>
    </recommendedName>
</protein>
<dbReference type="EMBL" id="BMFV01000007">
    <property type="protein sequence ID" value="GGH78654.1"/>
    <property type="molecule type" value="Genomic_DNA"/>
</dbReference>
<dbReference type="PANTHER" id="PTHR42899:SF1">
    <property type="entry name" value="SPERMATOGENESIS-ASSOCIATED PROTEIN 20"/>
    <property type="match status" value="1"/>
</dbReference>
<dbReference type="InterPro" id="IPR036249">
    <property type="entry name" value="Thioredoxin-like_sf"/>
</dbReference>
<proteinExistence type="predicted"/>
<evidence type="ECO:0000259" key="1">
    <source>
        <dbReference type="Pfam" id="PF03190"/>
    </source>
</evidence>
<dbReference type="InterPro" id="IPR008928">
    <property type="entry name" value="6-hairpin_glycosidase_sf"/>
</dbReference>
<dbReference type="PIRSF" id="PIRSF006402">
    <property type="entry name" value="UCP006402_thioredoxin"/>
    <property type="match status" value="1"/>
</dbReference>
<dbReference type="CDD" id="cd02955">
    <property type="entry name" value="SSP411"/>
    <property type="match status" value="1"/>
</dbReference>
<feature type="domain" description="Spermatogenesis-associated protein 20-like TRX" evidence="1">
    <location>
        <begin position="2"/>
        <end position="163"/>
    </location>
</feature>
<dbReference type="SUPFAM" id="SSF48208">
    <property type="entry name" value="Six-hairpin glycosidases"/>
    <property type="match status" value="1"/>
</dbReference>
<comment type="caution">
    <text evidence="2">The sequence shown here is derived from an EMBL/GenBank/DDBJ whole genome shotgun (WGS) entry which is preliminary data.</text>
</comment>
<dbReference type="InterPro" id="IPR012341">
    <property type="entry name" value="6hp_glycosidase-like_sf"/>
</dbReference>
<dbReference type="Pfam" id="PF03190">
    <property type="entry name" value="Thioredox_DsbH"/>
    <property type="match status" value="1"/>
</dbReference>
<dbReference type="Gene3D" id="3.40.30.10">
    <property type="entry name" value="Glutaredoxin"/>
    <property type="match status" value="1"/>
</dbReference>
<dbReference type="InterPro" id="IPR024705">
    <property type="entry name" value="Ssp411"/>
</dbReference>
<gene>
    <name evidence="2" type="primary">yyaL</name>
    <name evidence="2" type="ORF">GCM10007096_12410</name>
</gene>
<dbReference type="RefSeq" id="WP_188496539.1">
    <property type="nucleotide sequence ID" value="NZ_BMFV01000007.1"/>
</dbReference>
<dbReference type="SUPFAM" id="SSF52833">
    <property type="entry name" value="Thioredoxin-like"/>
    <property type="match status" value="1"/>
</dbReference>
<dbReference type="Proteomes" id="UP000656813">
    <property type="component" value="Unassembled WGS sequence"/>
</dbReference>
<dbReference type="PANTHER" id="PTHR42899">
    <property type="entry name" value="SPERMATOGENESIS-ASSOCIATED PROTEIN 20"/>
    <property type="match status" value="1"/>
</dbReference>
<dbReference type="Gene3D" id="1.50.10.10">
    <property type="match status" value="2"/>
</dbReference>
<dbReference type="InterPro" id="IPR004879">
    <property type="entry name" value="Ssp411-like_TRX"/>
</dbReference>
<evidence type="ECO:0000313" key="3">
    <source>
        <dbReference type="Proteomes" id="UP000656813"/>
    </source>
</evidence>
<organism evidence="2 3">
    <name type="scientific">Pullulanibacillus pueri</name>
    <dbReference type="NCBI Taxonomy" id="1437324"/>
    <lineage>
        <taxon>Bacteria</taxon>
        <taxon>Bacillati</taxon>
        <taxon>Bacillota</taxon>
        <taxon>Bacilli</taxon>
        <taxon>Bacillales</taxon>
        <taxon>Sporolactobacillaceae</taxon>
        <taxon>Pullulanibacillus</taxon>
    </lineage>
</organism>